<dbReference type="AlphaFoldDB" id="A0AAW4N4L7"/>
<evidence type="ECO:0000313" key="1">
    <source>
        <dbReference type="EMBL" id="MBV3389013.1"/>
    </source>
</evidence>
<dbReference type="EMBL" id="JAHOEI010000089">
    <property type="protein sequence ID" value="MBV3389013.1"/>
    <property type="molecule type" value="Genomic_DNA"/>
</dbReference>
<dbReference type="RefSeq" id="WP_217314286.1">
    <property type="nucleotide sequence ID" value="NZ_JAHOEA010000074.1"/>
</dbReference>
<protein>
    <submittedName>
        <fullName evidence="1">Uncharacterized protein</fullName>
    </submittedName>
</protein>
<reference evidence="1" key="1">
    <citation type="submission" date="2021-06" db="EMBL/GenBank/DDBJ databases">
        <title>Collection of gut derived symbiotic bacterial strains cultured from healthy donors.</title>
        <authorList>
            <person name="Lin H."/>
            <person name="Littmann E."/>
            <person name="Pamer E.G."/>
        </authorList>
    </citation>
    <scope>NUCLEOTIDE SEQUENCE</scope>
    <source>
        <strain evidence="1">MSK.21.74</strain>
    </source>
</reference>
<comment type="caution">
    <text evidence="1">The sequence shown here is derived from an EMBL/GenBank/DDBJ whole genome shotgun (WGS) entry which is preliminary data.</text>
</comment>
<gene>
    <name evidence="1" type="ORF">KSW82_14900</name>
</gene>
<organism evidence="1 2">
    <name type="scientific">Segatella copri</name>
    <dbReference type="NCBI Taxonomy" id="165179"/>
    <lineage>
        <taxon>Bacteria</taxon>
        <taxon>Pseudomonadati</taxon>
        <taxon>Bacteroidota</taxon>
        <taxon>Bacteroidia</taxon>
        <taxon>Bacteroidales</taxon>
        <taxon>Prevotellaceae</taxon>
        <taxon>Segatella</taxon>
    </lineage>
</organism>
<name>A0AAW4N4L7_9BACT</name>
<evidence type="ECO:0000313" key="2">
    <source>
        <dbReference type="Proteomes" id="UP001196765"/>
    </source>
</evidence>
<accession>A0AAW4N4L7</accession>
<proteinExistence type="predicted"/>
<dbReference type="Proteomes" id="UP001196765">
    <property type="component" value="Unassembled WGS sequence"/>
</dbReference>
<sequence length="51" mass="5764">MWFKYGLKAQKLLKQHALKGQKLLAQGIALGMMAISKTPCKGKSFMFCLEF</sequence>